<sequence>MVALHPRNPAPGTPAWENESKVASIVICNGILLAISTLGILVRMYVRTRYMKVDWDDWFCLIGWAFGFVECLVCILMTQYGFGKHIDTVHDVNKIEMFLKLDFVTELTYLISFWTLKTSLSLFYLKIFPGKKFRIIVWCVIGFLLGEIISEFFVIIFQCKPVAKAWDAKQELKGSCLQLLPFFYASTAIRLATDVALLVLPIPKLLNLKMTTGKRAGLIFMFGLGGLVTIASIIRATYLNNFSEDHTWNLVEGLNWSSAELGLGVFIACVPSFKALVTFRFPTLRSMLGLSSNRSHAGPYEMYGTSGRRTNRTDDLRSWRRTQGGTSTGKLADSTVHTQTEVATSRSGSEEHIISPSREGIQVTTDVHIETGTPSTRRIRNGPWGAEI</sequence>
<evidence type="ECO:0000313" key="8">
    <source>
        <dbReference type="EMBL" id="KAJ5155933.1"/>
    </source>
</evidence>
<proteinExistence type="inferred from homology"/>
<feature type="transmembrane region" description="Helical" evidence="6">
    <location>
        <begin position="218"/>
        <end position="238"/>
    </location>
</feature>
<feature type="transmembrane region" description="Helical" evidence="6">
    <location>
        <begin position="258"/>
        <end position="277"/>
    </location>
</feature>
<dbReference type="Pfam" id="PF20684">
    <property type="entry name" value="Fung_rhodopsin"/>
    <property type="match status" value="1"/>
</dbReference>
<dbReference type="EMBL" id="JAPQKO010000006">
    <property type="protein sequence ID" value="KAJ5155933.1"/>
    <property type="molecule type" value="Genomic_DNA"/>
</dbReference>
<dbReference type="AlphaFoldDB" id="A0A9W9HQ94"/>
<dbReference type="PANTHER" id="PTHR33048:SF123">
    <property type="entry name" value="INTEGRAL MEMBRANE PROTEIN"/>
    <property type="match status" value="1"/>
</dbReference>
<organism evidence="8 9">
    <name type="scientific">Penicillium capsulatum</name>
    <dbReference type="NCBI Taxonomy" id="69766"/>
    <lineage>
        <taxon>Eukaryota</taxon>
        <taxon>Fungi</taxon>
        <taxon>Dikarya</taxon>
        <taxon>Ascomycota</taxon>
        <taxon>Pezizomycotina</taxon>
        <taxon>Eurotiomycetes</taxon>
        <taxon>Eurotiomycetidae</taxon>
        <taxon>Eurotiales</taxon>
        <taxon>Aspergillaceae</taxon>
        <taxon>Penicillium</taxon>
    </lineage>
</organism>
<name>A0A9W9HQ94_9EURO</name>
<comment type="caution">
    <text evidence="8">The sequence shown here is derived from an EMBL/GenBank/DDBJ whole genome shotgun (WGS) entry which is preliminary data.</text>
</comment>
<dbReference type="GO" id="GO:0016020">
    <property type="term" value="C:membrane"/>
    <property type="evidence" value="ECO:0007669"/>
    <property type="project" value="UniProtKB-SubCell"/>
</dbReference>
<evidence type="ECO:0000256" key="2">
    <source>
        <dbReference type="ARBA" id="ARBA00022692"/>
    </source>
</evidence>
<evidence type="ECO:0000259" key="7">
    <source>
        <dbReference type="Pfam" id="PF20684"/>
    </source>
</evidence>
<gene>
    <name evidence="8" type="ORF">N7492_008736</name>
</gene>
<keyword evidence="3 6" id="KW-1133">Transmembrane helix</keyword>
<keyword evidence="9" id="KW-1185">Reference proteome</keyword>
<feature type="transmembrane region" description="Helical" evidence="6">
    <location>
        <begin position="58"/>
        <end position="82"/>
    </location>
</feature>
<dbReference type="Proteomes" id="UP001146351">
    <property type="component" value="Unassembled WGS sequence"/>
</dbReference>
<reference evidence="8" key="2">
    <citation type="journal article" date="2023" name="IMA Fungus">
        <title>Comparative genomic study of the Penicillium genus elucidates a diverse pangenome and 15 lateral gene transfer events.</title>
        <authorList>
            <person name="Petersen C."/>
            <person name="Sorensen T."/>
            <person name="Nielsen M.R."/>
            <person name="Sondergaard T.E."/>
            <person name="Sorensen J.L."/>
            <person name="Fitzpatrick D.A."/>
            <person name="Frisvad J.C."/>
            <person name="Nielsen K.L."/>
        </authorList>
    </citation>
    <scope>NUCLEOTIDE SEQUENCE</scope>
    <source>
        <strain evidence="8">IBT 21917</strain>
    </source>
</reference>
<feature type="domain" description="Rhodopsin" evidence="7">
    <location>
        <begin position="42"/>
        <end position="277"/>
    </location>
</feature>
<dbReference type="InterPro" id="IPR052337">
    <property type="entry name" value="SAT4-like"/>
</dbReference>
<dbReference type="OrthoDB" id="5413793at2759"/>
<evidence type="ECO:0000256" key="5">
    <source>
        <dbReference type="ARBA" id="ARBA00038359"/>
    </source>
</evidence>
<feature type="transmembrane region" description="Helical" evidence="6">
    <location>
        <begin position="135"/>
        <end position="157"/>
    </location>
</feature>
<dbReference type="PANTHER" id="PTHR33048">
    <property type="entry name" value="PTH11-LIKE INTEGRAL MEMBRANE PROTEIN (AFU_ORTHOLOGUE AFUA_5G11245)"/>
    <property type="match status" value="1"/>
</dbReference>
<protein>
    <submittedName>
        <fullName evidence="8">Integral membrane protein</fullName>
    </submittedName>
</protein>
<accession>A0A9W9HQ94</accession>
<feature type="transmembrane region" description="Helical" evidence="6">
    <location>
        <begin position="182"/>
        <end position="206"/>
    </location>
</feature>
<dbReference type="InterPro" id="IPR049326">
    <property type="entry name" value="Rhodopsin_dom_fungi"/>
</dbReference>
<keyword evidence="4 6" id="KW-0472">Membrane</keyword>
<evidence type="ECO:0000256" key="3">
    <source>
        <dbReference type="ARBA" id="ARBA00022989"/>
    </source>
</evidence>
<evidence type="ECO:0000256" key="6">
    <source>
        <dbReference type="SAM" id="Phobius"/>
    </source>
</evidence>
<feature type="transmembrane region" description="Helical" evidence="6">
    <location>
        <begin position="107"/>
        <end position="128"/>
    </location>
</feature>
<evidence type="ECO:0000256" key="1">
    <source>
        <dbReference type="ARBA" id="ARBA00004141"/>
    </source>
</evidence>
<evidence type="ECO:0000313" key="9">
    <source>
        <dbReference type="Proteomes" id="UP001146351"/>
    </source>
</evidence>
<evidence type="ECO:0000256" key="4">
    <source>
        <dbReference type="ARBA" id="ARBA00023136"/>
    </source>
</evidence>
<feature type="transmembrane region" description="Helical" evidence="6">
    <location>
        <begin position="22"/>
        <end position="46"/>
    </location>
</feature>
<keyword evidence="2 6" id="KW-0812">Transmembrane</keyword>
<comment type="subcellular location">
    <subcellularLocation>
        <location evidence="1">Membrane</location>
        <topology evidence="1">Multi-pass membrane protein</topology>
    </subcellularLocation>
</comment>
<reference evidence="8" key="1">
    <citation type="submission" date="2022-11" db="EMBL/GenBank/DDBJ databases">
        <authorList>
            <person name="Petersen C."/>
        </authorList>
    </citation>
    <scope>NUCLEOTIDE SEQUENCE</scope>
    <source>
        <strain evidence="8">IBT 21917</strain>
    </source>
</reference>
<comment type="similarity">
    <text evidence="5">Belongs to the SAT4 family.</text>
</comment>